<protein>
    <submittedName>
        <fullName evidence="1">Uncharacterized protein</fullName>
    </submittedName>
</protein>
<name>A0A540KB99_MALBA</name>
<reference evidence="1 2" key="1">
    <citation type="journal article" date="2019" name="G3 (Bethesda)">
        <title>Sequencing of a Wild Apple (Malus baccata) Genome Unravels the Differences Between Cultivated and Wild Apple Species Regarding Disease Resistance and Cold Tolerance.</title>
        <authorList>
            <person name="Chen X."/>
        </authorList>
    </citation>
    <scope>NUCLEOTIDE SEQUENCE [LARGE SCALE GENOMIC DNA]</scope>
    <source>
        <strain evidence="2">cv. Shandingzi</strain>
        <tissue evidence="1">Leaves</tissue>
    </source>
</reference>
<comment type="caution">
    <text evidence="1">The sequence shown here is derived from an EMBL/GenBank/DDBJ whole genome shotgun (WGS) entry which is preliminary data.</text>
</comment>
<dbReference type="EMBL" id="VIEB01001543">
    <property type="protein sequence ID" value="TQD71495.1"/>
    <property type="molecule type" value="Genomic_DNA"/>
</dbReference>
<dbReference type="AlphaFoldDB" id="A0A540KB99"/>
<dbReference type="Proteomes" id="UP000315295">
    <property type="component" value="Unassembled WGS sequence"/>
</dbReference>
<gene>
    <name evidence="1" type="ORF">C1H46_042971</name>
</gene>
<keyword evidence="2" id="KW-1185">Reference proteome</keyword>
<organism evidence="1 2">
    <name type="scientific">Malus baccata</name>
    <name type="common">Siberian crab apple</name>
    <name type="synonym">Pyrus baccata</name>
    <dbReference type="NCBI Taxonomy" id="106549"/>
    <lineage>
        <taxon>Eukaryota</taxon>
        <taxon>Viridiplantae</taxon>
        <taxon>Streptophyta</taxon>
        <taxon>Embryophyta</taxon>
        <taxon>Tracheophyta</taxon>
        <taxon>Spermatophyta</taxon>
        <taxon>Magnoliopsida</taxon>
        <taxon>eudicotyledons</taxon>
        <taxon>Gunneridae</taxon>
        <taxon>Pentapetalae</taxon>
        <taxon>rosids</taxon>
        <taxon>fabids</taxon>
        <taxon>Rosales</taxon>
        <taxon>Rosaceae</taxon>
        <taxon>Amygdaloideae</taxon>
        <taxon>Maleae</taxon>
        <taxon>Malus</taxon>
    </lineage>
</organism>
<evidence type="ECO:0000313" key="2">
    <source>
        <dbReference type="Proteomes" id="UP000315295"/>
    </source>
</evidence>
<proteinExistence type="predicted"/>
<evidence type="ECO:0000313" key="1">
    <source>
        <dbReference type="EMBL" id="TQD71495.1"/>
    </source>
</evidence>
<accession>A0A540KB99</accession>
<sequence length="115" mass="13032">MTKNFLTVKSVYKTTLIREGEEPQALPQSKLDERAAKNTIANTANLTVVIHEEDDYIPFDESLNDDDKDGKDSAPQSLITATRTWMTTKFASESRSGWFIFSINQMLSKFTNHPT</sequence>